<proteinExistence type="predicted"/>
<feature type="signal peptide" evidence="3">
    <location>
        <begin position="1"/>
        <end position="19"/>
    </location>
</feature>
<feature type="transmembrane region" description="Helical" evidence="2">
    <location>
        <begin position="248"/>
        <end position="270"/>
    </location>
</feature>
<evidence type="ECO:0000256" key="2">
    <source>
        <dbReference type="SAM" id="Phobius"/>
    </source>
</evidence>
<keyword evidence="5" id="KW-1185">Reference proteome</keyword>
<comment type="caution">
    <text evidence="4">The sequence shown here is derived from an EMBL/GenBank/DDBJ whole genome shotgun (WGS) entry which is preliminary data.</text>
</comment>
<evidence type="ECO:0000256" key="1">
    <source>
        <dbReference type="SAM" id="MobiDB-lite"/>
    </source>
</evidence>
<evidence type="ECO:0000256" key="3">
    <source>
        <dbReference type="SAM" id="SignalP"/>
    </source>
</evidence>
<feature type="chain" id="PRO_5002169291" evidence="3">
    <location>
        <begin position="20"/>
        <end position="278"/>
    </location>
</feature>
<name>A0A0C2N9A8_THEKT</name>
<keyword evidence="2" id="KW-0472">Membrane</keyword>
<keyword evidence="3" id="KW-0732">Signal</keyword>
<dbReference type="AlphaFoldDB" id="A0A0C2N9A8"/>
<evidence type="ECO:0000313" key="5">
    <source>
        <dbReference type="Proteomes" id="UP000031668"/>
    </source>
</evidence>
<reference evidence="4 5" key="1">
    <citation type="journal article" date="2014" name="Genome Biol. Evol.">
        <title>The genome of the myxosporean Thelohanellus kitauei shows adaptations to nutrient acquisition within its fish host.</title>
        <authorList>
            <person name="Yang Y."/>
            <person name="Xiong J."/>
            <person name="Zhou Z."/>
            <person name="Huo F."/>
            <person name="Miao W."/>
            <person name="Ran C."/>
            <person name="Liu Y."/>
            <person name="Zhang J."/>
            <person name="Feng J."/>
            <person name="Wang M."/>
            <person name="Wang M."/>
            <person name="Wang L."/>
            <person name="Yao B."/>
        </authorList>
    </citation>
    <scope>NUCLEOTIDE SEQUENCE [LARGE SCALE GENOMIC DNA]</scope>
    <source>
        <strain evidence="4">Wuqing</strain>
    </source>
</reference>
<evidence type="ECO:0000313" key="4">
    <source>
        <dbReference type="EMBL" id="KII70502.1"/>
    </source>
</evidence>
<dbReference type="Proteomes" id="UP000031668">
    <property type="component" value="Unassembled WGS sequence"/>
</dbReference>
<gene>
    <name evidence="4" type="ORF">RF11_02361</name>
</gene>
<dbReference type="EMBL" id="JWZT01002048">
    <property type="protein sequence ID" value="KII70502.1"/>
    <property type="molecule type" value="Genomic_DNA"/>
</dbReference>
<organism evidence="4 5">
    <name type="scientific">Thelohanellus kitauei</name>
    <name type="common">Myxosporean</name>
    <dbReference type="NCBI Taxonomy" id="669202"/>
    <lineage>
        <taxon>Eukaryota</taxon>
        <taxon>Metazoa</taxon>
        <taxon>Cnidaria</taxon>
        <taxon>Myxozoa</taxon>
        <taxon>Myxosporea</taxon>
        <taxon>Bivalvulida</taxon>
        <taxon>Platysporina</taxon>
        <taxon>Myxobolidae</taxon>
        <taxon>Thelohanellus</taxon>
    </lineage>
</organism>
<protein>
    <submittedName>
        <fullName evidence="4">Uncharacterized protein</fullName>
    </submittedName>
</protein>
<keyword evidence="2" id="KW-0812">Transmembrane</keyword>
<sequence length="278" mass="32194">MLLHTFAVFLSTIFHLNNSETFVYIPSEEMSSDLEKKTIICIEMGHFQICHAALRKNTFNTCVRSSLRSWEQIVDPHLNKLFNDFKAQRDPDHTCYKEVSAEKHQKNGDKARARSAKARVLWFIKSLETLLIQYFNEDRRNTESGLVGLLDPVQKKEFDQNDEIYKATTEFAVLYTNGLVDTYNYQRIKFPYEYITLKDDPILSFFAKVESTSSDIPPPPSQPESYPSHISESTHPEDINHDKMSDDIFYAFVVVIVVIPVSLSIVLTIYSNFNRRDS</sequence>
<accession>A0A0C2N9A8</accession>
<keyword evidence="2" id="KW-1133">Transmembrane helix</keyword>
<feature type="region of interest" description="Disordered" evidence="1">
    <location>
        <begin position="213"/>
        <end position="237"/>
    </location>
</feature>